<reference evidence="3 4" key="1">
    <citation type="submission" date="2017-08" db="EMBL/GenBank/DDBJ databases">
        <title>Infants hospitalized years apart are colonized by the same room-sourced microbial strains.</title>
        <authorList>
            <person name="Brooks B."/>
            <person name="Olm M.R."/>
            <person name="Firek B.A."/>
            <person name="Baker R."/>
            <person name="Thomas B.C."/>
            <person name="Morowitz M.J."/>
            <person name="Banfield J.F."/>
        </authorList>
    </citation>
    <scope>NUCLEOTIDE SEQUENCE [LARGE SCALE GENOMIC DNA]</scope>
    <source>
        <strain evidence="3">S2_005_003_R2_43</strain>
    </source>
</reference>
<evidence type="ECO:0000256" key="1">
    <source>
        <dbReference type="ARBA" id="ARBA00022676"/>
    </source>
</evidence>
<keyword evidence="1" id="KW-0328">Glycosyltransferase</keyword>
<dbReference type="NCBIfam" id="TIGR00696">
    <property type="entry name" value="wecG_tagA_cpsF"/>
    <property type="match status" value="1"/>
</dbReference>
<name>A0A2W5MEU9_ANCNO</name>
<dbReference type="AlphaFoldDB" id="A0A2W5MEU9"/>
<comment type="caution">
    <text evidence="3">The sequence shown here is derived from an EMBL/GenBank/DDBJ whole genome shotgun (WGS) entry which is preliminary data.</text>
</comment>
<dbReference type="InterPro" id="IPR004629">
    <property type="entry name" value="WecG_TagA_CpsF"/>
</dbReference>
<evidence type="ECO:0000313" key="3">
    <source>
        <dbReference type="EMBL" id="PZQ11920.1"/>
    </source>
</evidence>
<proteinExistence type="predicted"/>
<dbReference type="CDD" id="cd06533">
    <property type="entry name" value="Glyco_transf_WecG_TagA"/>
    <property type="match status" value="1"/>
</dbReference>
<dbReference type="PANTHER" id="PTHR34136">
    <property type="match status" value="1"/>
</dbReference>
<evidence type="ECO:0000313" key="4">
    <source>
        <dbReference type="Proteomes" id="UP000249577"/>
    </source>
</evidence>
<dbReference type="Pfam" id="PF03808">
    <property type="entry name" value="Glyco_tran_WecG"/>
    <property type="match status" value="1"/>
</dbReference>
<dbReference type="Proteomes" id="UP000249577">
    <property type="component" value="Unassembled WGS sequence"/>
</dbReference>
<protein>
    <submittedName>
        <fullName evidence="3">Glycosyltransferase</fullName>
    </submittedName>
</protein>
<organism evidence="3 4">
    <name type="scientific">Ancylobacter novellus</name>
    <name type="common">Thiobacillus novellus</name>
    <dbReference type="NCBI Taxonomy" id="921"/>
    <lineage>
        <taxon>Bacteria</taxon>
        <taxon>Pseudomonadati</taxon>
        <taxon>Pseudomonadota</taxon>
        <taxon>Alphaproteobacteria</taxon>
        <taxon>Hyphomicrobiales</taxon>
        <taxon>Xanthobacteraceae</taxon>
        <taxon>Ancylobacter</taxon>
    </lineage>
</organism>
<evidence type="ECO:0000256" key="2">
    <source>
        <dbReference type="ARBA" id="ARBA00022679"/>
    </source>
</evidence>
<keyword evidence="2 3" id="KW-0808">Transferase</keyword>
<accession>A0A2W5MEU9</accession>
<sequence>MAAMSAPACAVADSEDMRDRARFLGVDYDRLSVDDVVSEVLARPPAAPFAAIVTPNAAHLARIAGEPDTFAGPYRRAWLCLNDSRVVAMLARSRGVDLPAAPGADLVVALFGDARLPRDATVLLVGGDTALFDAFVAKTGLTAASHFEAPMGLASDRNAFERTVGFIETHPARITLLAVGSPQQEAVAEALRSRGMARGVGLCIGAAVEFLVGRRKRAPRAMSRLGLEWLYRLTTEPRRMWRRYLIESPAVLRLYLRDLRR</sequence>
<dbReference type="GO" id="GO:0016758">
    <property type="term" value="F:hexosyltransferase activity"/>
    <property type="evidence" value="ECO:0007669"/>
    <property type="project" value="TreeGrafter"/>
</dbReference>
<dbReference type="EMBL" id="QFPN01000010">
    <property type="protein sequence ID" value="PZQ11920.1"/>
    <property type="molecule type" value="Genomic_DNA"/>
</dbReference>
<gene>
    <name evidence="3" type="ORF">DI565_17215</name>
</gene>
<dbReference type="PANTHER" id="PTHR34136:SF1">
    <property type="entry name" value="UDP-N-ACETYL-D-MANNOSAMINURONIC ACID TRANSFERASE"/>
    <property type="match status" value="1"/>
</dbReference>